<feature type="region of interest" description="Disordered" evidence="1">
    <location>
        <begin position="84"/>
        <end position="191"/>
    </location>
</feature>
<comment type="caution">
    <text evidence="2">The sequence shown here is derived from an EMBL/GenBank/DDBJ whole genome shotgun (WGS) entry which is preliminary data.</text>
</comment>
<protein>
    <submittedName>
        <fullName evidence="2">Uncharacterized protein</fullName>
    </submittedName>
</protein>
<dbReference type="AlphaFoldDB" id="A0A8T0S0H5"/>
<organism evidence="2 3">
    <name type="scientific">Panicum virgatum</name>
    <name type="common">Blackwell switchgrass</name>
    <dbReference type="NCBI Taxonomy" id="38727"/>
    <lineage>
        <taxon>Eukaryota</taxon>
        <taxon>Viridiplantae</taxon>
        <taxon>Streptophyta</taxon>
        <taxon>Embryophyta</taxon>
        <taxon>Tracheophyta</taxon>
        <taxon>Spermatophyta</taxon>
        <taxon>Magnoliopsida</taxon>
        <taxon>Liliopsida</taxon>
        <taxon>Poales</taxon>
        <taxon>Poaceae</taxon>
        <taxon>PACMAD clade</taxon>
        <taxon>Panicoideae</taxon>
        <taxon>Panicodae</taxon>
        <taxon>Paniceae</taxon>
        <taxon>Panicinae</taxon>
        <taxon>Panicum</taxon>
        <taxon>Panicum sect. Hiantes</taxon>
    </lineage>
</organism>
<feature type="compositionally biased region" description="Gly residues" evidence="1">
    <location>
        <begin position="175"/>
        <end position="191"/>
    </location>
</feature>
<evidence type="ECO:0000313" key="3">
    <source>
        <dbReference type="Proteomes" id="UP000823388"/>
    </source>
</evidence>
<gene>
    <name evidence="2" type="ORF">PVAP13_5NG275040</name>
</gene>
<reference evidence="2" key="1">
    <citation type="submission" date="2020-05" db="EMBL/GenBank/DDBJ databases">
        <title>WGS assembly of Panicum virgatum.</title>
        <authorList>
            <person name="Lovell J.T."/>
            <person name="Jenkins J."/>
            <person name="Shu S."/>
            <person name="Juenger T.E."/>
            <person name="Schmutz J."/>
        </authorList>
    </citation>
    <scope>NUCLEOTIDE SEQUENCE</scope>
    <source>
        <strain evidence="2">AP13</strain>
    </source>
</reference>
<feature type="compositionally biased region" description="Basic and acidic residues" evidence="1">
    <location>
        <begin position="164"/>
        <end position="174"/>
    </location>
</feature>
<keyword evidence="3" id="KW-1185">Reference proteome</keyword>
<sequence length="191" mass="19640">MRNHDYNDLGGSGWQFRGGSLGGDGDGSCGVYRSCKRVKKAARGSRAVPRSASAASSQPEALVVAVDAASSGIGRMVRLWERGGGPHQMVTGEGPNREIGGPTRAARRIGRGDGCTTVRVGRRRVNDGKPANGSRRRRVPQSPAEQSVAEAGRAPAKQGARGRAAHEGRGEGGGRRISGGFAGGRTNGGAV</sequence>
<accession>A0A8T0S0H5</accession>
<evidence type="ECO:0000313" key="2">
    <source>
        <dbReference type="EMBL" id="KAG2590326.1"/>
    </source>
</evidence>
<name>A0A8T0S0H5_PANVG</name>
<proteinExistence type="predicted"/>
<dbReference type="Proteomes" id="UP000823388">
    <property type="component" value="Chromosome 5N"/>
</dbReference>
<dbReference type="EMBL" id="CM029046">
    <property type="protein sequence ID" value="KAG2590326.1"/>
    <property type="molecule type" value="Genomic_DNA"/>
</dbReference>
<evidence type="ECO:0000256" key="1">
    <source>
        <dbReference type="SAM" id="MobiDB-lite"/>
    </source>
</evidence>